<proteinExistence type="predicted"/>
<protein>
    <submittedName>
        <fullName evidence="2">Os08g0557850 protein</fullName>
    </submittedName>
</protein>
<name>A0A0P0XJR5_ORYSJ</name>
<keyword evidence="3" id="KW-1185">Reference proteome</keyword>
<feature type="non-terminal residue" evidence="2">
    <location>
        <position position="1"/>
    </location>
</feature>
<dbReference type="AlphaFoldDB" id="A0A0P0XJR5"/>
<dbReference type="Gramene" id="Os08t0557850-00">
    <property type="protein sequence ID" value="Os08t0557850-00"/>
    <property type="gene ID" value="Os08g0557850"/>
</dbReference>
<evidence type="ECO:0000313" key="3">
    <source>
        <dbReference type="Proteomes" id="UP000059680"/>
    </source>
</evidence>
<dbReference type="PaxDb" id="39947-A0A0P0XJR5"/>
<evidence type="ECO:0000313" key="2">
    <source>
        <dbReference type="EMBL" id="BAT06670.1"/>
    </source>
</evidence>
<gene>
    <name evidence="2" type="ordered locus">Os08g0557850</name>
    <name evidence="2" type="ORF">OSNPB_080557850</name>
</gene>
<organism evidence="2 3">
    <name type="scientific">Oryza sativa subsp. japonica</name>
    <name type="common">Rice</name>
    <dbReference type="NCBI Taxonomy" id="39947"/>
    <lineage>
        <taxon>Eukaryota</taxon>
        <taxon>Viridiplantae</taxon>
        <taxon>Streptophyta</taxon>
        <taxon>Embryophyta</taxon>
        <taxon>Tracheophyta</taxon>
        <taxon>Spermatophyta</taxon>
        <taxon>Magnoliopsida</taxon>
        <taxon>Liliopsida</taxon>
        <taxon>Poales</taxon>
        <taxon>Poaceae</taxon>
        <taxon>BOP clade</taxon>
        <taxon>Oryzoideae</taxon>
        <taxon>Oryzeae</taxon>
        <taxon>Oryzinae</taxon>
        <taxon>Oryza</taxon>
        <taxon>Oryza sativa</taxon>
    </lineage>
</organism>
<feature type="compositionally biased region" description="Basic residues" evidence="1">
    <location>
        <begin position="127"/>
        <end position="155"/>
    </location>
</feature>
<feature type="compositionally biased region" description="Basic and acidic residues" evidence="1">
    <location>
        <begin position="98"/>
        <end position="108"/>
    </location>
</feature>
<reference evidence="2 3" key="2">
    <citation type="journal article" date="2013" name="Plant Cell Physiol.">
        <title>Rice Annotation Project Database (RAP-DB): an integrative and interactive database for rice genomics.</title>
        <authorList>
            <person name="Sakai H."/>
            <person name="Lee S.S."/>
            <person name="Tanaka T."/>
            <person name="Numa H."/>
            <person name="Kim J."/>
            <person name="Kawahara Y."/>
            <person name="Wakimoto H."/>
            <person name="Yang C.C."/>
            <person name="Iwamoto M."/>
            <person name="Abe T."/>
            <person name="Yamada Y."/>
            <person name="Muto A."/>
            <person name="Inokuchi H."/>
            <person name="Ikemura T."/>
            <person name="Matsumoto T."/>
            <person name="Sasaki T."/>
            <person name="Itoh T."/>
        </authorList>
    </citation>
    <scope>NUCLEOTIDE SEQUENCE [LARGE SCALE GENOMIC DNA]</scope>
    <source>
        <strain evidence="3">cv. Nipponbare</strain>
    </source>
</reference>
<dbReference type="Proteomes" id="UP000059680">
    <property type="component" value="Chromosome 8"/>
</dbReference>
<accession>A0A0P0XJR5</accession>
<evidence type="ECO:0000256" key="1">
    <source>
        <dbReference type="SAM" id="MobiDB-lite"/>
    </source>
</evidence>
<feature type="region of interest" description="Disordered" evidence="1">
    <location>
        <begin position="93"/>
        <end position="176"/>
    </location>
</feature>
<feature type="compositionally biased region" description="Basic and acidic residues" evidence="1">
    <location>
        <begin position="117"/>
        <end position="126"/>
    </location>
</feature>
<reference evidence="2 3" key="3">
    <citation type="journal article" date="2013" name="Rice">
        <title>Improvement of the Oryza sativa Nipponbare reference genome using next generation sequence and optical map data.</title>
        <authorList>
            <person name="Kawahara Y."/>
            <person name="de la Bastide M."/>
            <person name="Hamilton J.P."/>
            <person name="Kanamori H."/>
            <person name="McCombie W.R."/>
            <person name="Ouyang S."/>
            <person name="Schwartz D.C."/>
            <person name="Tanaka T."/>
            <person name="Wu J."/>
            <person name="Zhou S."/>
            <person name="Childs K.L."/>
            <person name="Davidson R.M."/>
            <person name="Lin H."/>
            <person name="Quesada-Ocampo L."/>
            <person name="Vaillancourt B."/>
            <person name="Sakai H."/>
            <person name="Lee S.S."/>
            <person name="Kim J."/>
            <person name="Numa H."/>
            <person name="Itoh T."/>
            <person name="Buell C.R."/>
            <person name="Matsumoto T."/>
        </authorList>
    </citation>
    <scope>NUCLEOTIDE SEQUENCE [LARGE SCALE GENOMIC DNA]</scope>
    <source>
        <strain evidence="3">cv. Nipponbare</strain>
    </source>
</reference>
<reference evidence="3" key="1">
    <citation type="journal article" date="2005" name="Nature">
        <title>The map-based sequence of the rice genome.</title>
        <authorList>
            <consortium name="International rice genome sequencing project (IRGSP)"/>
            <person name="Matsumoto T."/>
            <person name="Wu J."/>
            <person name="Kanamori H."/>
            <person name="Katayose Y."/>
            <person name="Fujisawa M."/>
            <person name="Namiki N."/>
            <person name="Mizuno H."/>
            <person name="Yamamoto K."/>
            <person name="Antonio B.A."/>
            <person name="Baba T."/>
            <person name="Sakata K."/>
            <person name="Nagamura Y."/>
            <person name="Aoki H."/>
            <person name="Arikawa K."/>
            <person name="Arita K."/>
            <person name="Bito T."/>
            <person name="Chiden Y."/>
            <person name="Fujitsuka N."/>
            <person name="Fukunaka R."/>
            <person name="Hamada M."/>
            <person name="Harada C."/>
            <person name="Hayashi A."/>
            <person name="Hijishita S."/>
            <person name="Honda M."/>
            <person name="Hosokawa S."/>
            <person name="Ichikawa Y."/>
            <person name="Idonuma A."/>
            <person name="Iijima M."/>
            <person name="Ikeda M."/>
            <person name="Ikeno M."/>
            <person name="Ito K."/>
            <person name="Ito S."/>
            <person name="Ito T."/>
            <person name="Ito Y."/>
            <person name="Ito Y."/>
            <person name="Iwabuchi A."/>
            <person name="Kamiya K."/>
            <person name="Karasawa W."/>
            <person name="Kurita K."/>
            <person name="Katagiri S."/>
            <person name="Kikuta A."/>
            <person name="Kobayashi H."/>
            <person name="Kobayashi N."/>
            <person name="Machita K."/>
            <person name="Maehara T."/>
            <person name="Masukawa M."/>
            <person name="Mizubayashi T."/>
            <person name="Mukai Y."/>
            <person name="Nagasaki H."/>
            <person name="Nagata Y."/>
            <person name="Naito S."/>
            <person name="Nakashima M."/>
            <person name="Nakama Y."/>
            <person name="Nakamichi Y."/>
            <person name="Nakamura M."/>
            <person name="Meguro A."/>
            <person name="Negishi M."/>
            <person name="Ohta I."/>
            <person name="Ohta T."/>
            <person name="Okamoto M."/>
            <person name="Ono N."/>
            <person name="Saji S."/>
            <person name="Sakaguchi M."/>
            <person name="Sakai K."/>
            <person name="Shibata M."/>
            <person name="Shimokawa T."/>
            <person name="Song J."/>
            <person name="Takazaki Y."/>
            <person name="Terasawa K."/>
            <person name="Tsugane M."/>
            <person name="Tsuji K."/>
            <person name="Ueda S."/>
            <person name="Waki K."/>
            <person name="Yamagata H."/>
            <person name="Yamamoto M."/>
            <person name="Yamamoto S."/>
            <person name="Yamane H."/>
            <person name="Yoshiki S."/>
            <person name="Yoshihara R."/>
            <person name="Yukawa K."/>
            <person name="Zhong H."/>
            <person name="Yano M."/>
            <person name="Yuan Q."/>
            <person name="Ouyang S."/>
            <person name="Liu J."/>
            <person name="Jones K.M."/>
            <person name="Gansberger K."/>
            <person name="Moffat K."/>
            <person name="Hill J."/>
            <person name="Bera J."/>
            <person name="Fadrosh D."/>
            <person name="Jin S."/>
            <person name="Johri S."/>
            <person name="Kim M."/>
            <person name="Overton L."/>
            <person name="Reardon M."/>
            <person name="Tsitrin T."/>
            <person name="Vuong H."/>
            <person name="Weaver B."/>
            <person name="Ciecko A."/>
            <person name="Tallon L."/>
            <person name="Jackson J."/>
            <person name="Pai G."/>
            <person name="Aken S.V."/>
            <person name="Utterback T."/>
            <person name="Reidmuller S."/>
            <person name="Feldblyum T."/>
            <person name="Hsiao J."/>
            <person name="Zismann V."/>
            <person name="Iobst S."/>
            <person name="de Vazeille A.R."/>
            <person name="Buell C.R."/>
            <person name="Ying K."/>
            <person name="Li Y."/>
            <person name="Lu T."/>
            <person name="Huang Y."/>
            <person name="Zhao Q."/>
            <person name="Feng Q."/>
            <person name="Zhang L."/>
            <person name="Zhu J."/>
            <person name="Weng Q."/>
            <person name="Mu J."/>
            <person name="Lu Y."/>
            <person name="Fan D."/>
            <person name="Liu Y."/>
            <person name="Guan J."/>
            <person name="Zhang Y."/>
            <person name="Yu S."/>
            <person name="Liu X."/>
            <person name="Zhang Y."/>
            <person name="Hong G."/>
            <person name="Han B."/>
            <person name="Choisne N."/>
            <person name="Demange N."/>
            <person name="Orjeda G."/>
            <person name="Samain S."/>
            <person name="Cattolico L."/>
            <person name="Pelletier E."/>
            <person name="Couloux A."/>
            <person name="Segurens B."/>
            <person name="Wincker P."/>
            <person name="D'Hont A."/>
            <person name="Scarpelli C."/>
            <person name="Weissenbach J."/>
            <person name="Salanoubat M."/>
            <person name="Quetier F."/>
            <person name="Yu Y."/>
            <person name="Kim H.R."/>
            <person name="Rambo T."/>
            <person name="Currie J."/>
            <person name="Collura K."/>
            <person name="Luo M."/>
            <person name="Yang T."/>
            <person name="Ammiraju J.S.S."/>
            <person name="Engler F."/>
            <person name="Soderlund C."/>
            <person name="Wing R.A."/>
            <person name="Palmer L.E."/>
            <person name="de la Bastide M."/>
            <person name="Spiegel L."/>
            <person name="Nascimento L."/>
            <person name="Zutavern T."/>
            <person name="O'Shaughnessy A."/>
            <person name="Dike S."/>
            <person name="Dedhia N."/>
            <person name="Preston R."/>
            <person name="Balija V."/>
            <person name="McCombie W.R."/>
            <person name="Chow T."/>
            <person name="Chen H."/>
            <person name="Chung M."/>
            <person name="Chen C."/>
            <person name="Shaw J."/>
            <person name="Wu H."/>
            <person name="Hsiao K."/>
            <person name="Chao Y."/>
            <person name="Chu M."/>
            <person name="Cheng C."/>
            <person name="Hour A."/>
            <person name="Lee P."/>
            <person name="Lin S."/>
            <person name="Lin Y."/>
            <person name="Liou J."/>
            <person name="Liu S."/>
            <person name="Hsing Y."/>
            <person name="Raghuvanshi S."/>
            <person name="Mohanty A."/>
            <person name="Bharti A.K."/>
            <person name="Gaur A."/>
            <person name="Gupta V."/>
            <person name="Kumar D."/>
            <person name="Ravi V."/>
            <person name="Vij S."/>
            <person name="Kapur A."/>
            <person name="Khurana P."/>
            <person name="Khurana P."/>
            <person name="Khurana J.P."/>
            <person name="Tyagi A.K."/>
            <person name="Gaikwad K."/>
            <person name="Singh A."/>
            <person name="Dalal V."/>
            <person name="Srivastava S."/>
            <person name="Dixit A."/>
            <person name="Pal A.K."/>
            <person name="Ghazi I.A."/>
            <person name="Yadav M."/>
            <person name="Pandit A."/>
            <person name="Bhargava A."/>
            <person name="Sureshbabu K."/>
            <person name="Batra K."/>
            <person name="Sharma T.R."/>
            <person name="Mohapatra T."/>
            <person name="Singh N.K."/>
            <person name="Messing J."/>
            <person name="Nelson A.B."/>
            <person name="Fuks G."/>
            <person name="Kavchok S."/>
            <person name="Keizer G."/>
            <person name="Linton E."/>
            <person name="Llaca V."/>
            <person name="Song R."/>
            <person name="Tanyolac B."/>
            <person name="Young S."/>
            <person name="Ho-Il K."/>
            <person name="Hahn J.H."/>
            <person name="Sangsakoo G."/>
            <person name="Vanavichit A."/>
            <person name="de Mattos Luiz.A.T."/>
            <person name="Zimmer P.D."/>
            <person name="Malone G."/>
            <person name="Dellagostin O."/>
            <person name="de Oliveira A.C."/>
            <person name="Bevan M."/>
            <person name="Bancroft I."/>
            <person name="Minx P."/>
            <person name="Cordum H."/>
            <person name="Wilson R."/>
            <person name="Cheng Z."/>
            <person name="Jin W."/>
            <person name="Jiang J."/>
            <person name="Leong S.A."/>
            <person name="Iwama H."/>
            <person name="Gojobori T."/>
            <person name="Itoh T."/>
            <person name="Niimura Y."/>
            <person name="Fujii Y."/>
            <person name="Habara T."/>
            <person name="Sakai H."/>
            <person name="Sato Y."/>
            <person name="Wilson G."/>
            <person name="Kumar K."/>
            <person name="McCouch S."/>
            <person name="Juretic N."/>
            <person name="Hoen D."/>
            <person name="Wright S."/>
            <person name="Bruskiewich R."/>
            <person name="Bureau T."/>
            <person name="Miyao A."/>
            <person name="Hirochika H."/>
            <person name="Nishikawa T."/>
            <person name="Kadowaki K."/>
            <person name="Sugiura M."/>
            <person name="Burr B."/>
            <person name="Sasaki T."/>
        </authorList>
    </citation>
    <scope>NUCLEOTIDE SEQUENCE [LARGE SCALE GENOMIC DNA]</scope>
    <source>
        <strain evidence="3">cv. Nipponbare</strain>
    </source>
</reference>
<dbReference type="EMBL" id="AP014964">
    <property type="protein sequence ID" value="BAT06670.1"/>
    <property type="molecule type" value="Genomic_DNA"/>
</dbReference>
<sequence length="224" mass="25612">EAGDGLEEVHLLGGDDLAALPNPRLLREVPPPGLVQHRVRRRVPQRRAHVVHRRPLLPGLAGVRHRRRHHRVHHHVPRDDVHHQVQVAQEARQVLLRVPDDERVDRPRPLHPPRHRVPLDARDDARPHHHHAAGAGDRRRRRRALQQHPGQHHLAHGLGEDVGVGPPEVARPGEPQLLHRLPPRLVVVVFNLPTHVGHQPKLRVHVQVHPLSQRPPLLERPLLD</sequence>
<dbReference type="InParanoid" id="A0A0P0XJR5"/>